<dbReference type="VEuPathDB" id="FungiDB:CCM_00164"/>
<gene>
    <name evidence="1" type="ORF">A9K55_007441</name>
</gene>
<proteinExistence type="predicted"/>
<dbReference type="VEuPathDB" id="FungiDB:A9K55_007441"/>
<name>A0A2H4SJJ8_CORMI</name>
<accession>A0A2H4SJJ8</accession>
<sequence>MLPDADCCCTAAQQGGGQMGRQVYCATRPGTLMQTQRGQGWATLSIGVMTGRNAYRDRPGCPACAAVDGDAPSAVSPSNRECRETRGRLVKLSTAVSLDGSHLRSQPWHLASTGFRTKIAWNEDEQQGMAEAV</sequence>
<dbReference type="EMBL" id="CP023324">
    <property type="protein sequence ID" value="ATY63284.1"/>
    <property type="molecule type" value="Genomic_DNA"/>
</dbReference>
<dbReference type="Proteomes" id="UP000323067">
    <property type="component" value="Chromosome vii"/>
</dbReference>
<organism evidence="1 2">
    <name type="scientific">Cordyceps militaris</name>
    <name type="common">Caterpillar fungus</name>
    <name type="synonym">Clavaria militaris</name>
    <dbReference type="NCBI Taxonomy" id="73501"/>
    <lineage>
        <taxon>Eukaryota</taxon>
        <taxon>Fungi</taxon>
        <taxon>Dikarya</taxon>
        <taxon>Ascomycota</taxon>
        <taxon>Pezizomycotina</taxon>
        <taxon>Sordariomycetes</taxon>
        <taxon>Hypocreomycetidae</taxon>
        <taxon>Hypocreales</taxon>
        <taxon>Cordycipitaceae</taxon>
        <taxon>Cordyceps</taxon>
    </lineage>
</organism>
<evidence type="ECO:0000313" key="1">
    <source>
        <dbReference type="EMBL" id="ATY63284.1"/>
    </source>
</evidence>
<dbReference type="AlphaFoldDB" id="A0A2H4SJJ8"/>
<reference evidence="1 2" key="1">
    <citation type="journal article" date="2017" name="BMC Genomics">
        <title>Chromosome level assembly and secondary metabolite potential of the parasitic fungus Cordyceps militaris.</title>
        <authorList>
            <person name="Kramer G.J."/>
            <person name="Nodwell J.R."/>
        </authorList>
    </citation>
    <scope>NUCLEOTIDE SEQUENCE [LARGE SCALE GENOMIC DNA]</scope>
    <source>
        <strain evidence="1 2">ATCC 34164</strain>
    </source>
</reference>
<protein>
    <submittedName>
        <fullName evidence="1">Cyclic nucleotide-binding domain containing</fullName>
    </submittedName>
</protein>
<evidence type="ECO:0000313" key="2">
    <source>
        <dbReference type="Proteomes" id="UP000323067"/>
    </source>
</evidence>